<keyword evidence="2" id="KW-1185">Reference proteome</keyword>
<dbReference type="Proteomes" id="UP000535491">
    <property type="component" value="Unassembled WGS sequence"/>
</dbReference>
<evidence type="ECO:0008006" key="3">
    <source>
        <dbReference type="Google" id="ProtNLM"/>
    </source>
</evidence>
<dbReference type="RefSeq" id="WP_181754025.1">
    <property type="nucleotide sequence ID" value="NZ_JACEIQ010000022.1"/>
</dbReference>
<protein>
    <recommendedName>
        <fullName evidence="3">Hydrolase</fullName>
    </recommendedName>
</protein>
<dbReference type="EMBL" id="JACEIQ010000022">
    <property type="protein sequence ID" value="MBA4495997.1"/>
    <property type="molecule type" value="Genomic_DNA"/>
</dbReference>
<name>A0A7W1WU01_9BACL</name>
<evidence type="ECO:0000313" key="2">
    <source>
        <dbReference type="Proteomes" id="UP000535491"/>
    </source>
</evidence>
<reference evidence="1 2" key="1">
    <citation type="submission" date="2020-07" db="EMBL/GenBank/DDBJ databases">
        <authorList>
            <person name="Feng H."/>
        </authorList>
    </citation>
    <scope>NUCLEOTIDE SEQUENCE [LARGE SCALE GENOMIC DNA]</scope>
    <source>
        <strain evidence="2">s-10</strain>
    </source>
</reference>
<gene>
    <name evidence="1" type="ORF">H1191_17070</name>
</gene>
<dbReference type="AlphaFoldDB" id="A0A7W1WU01"/>
<organism evidence="1 2">
    <name type="scientific">Paenactinomyces guangxiensis</name>
    <dbReference type="NCBI Taxonomy" id="1490290"/>
    <lineage>
        <taxon>Bacteria</taxon>
        <taxon>Bacillati</taxon>
        <taxon>Bacillota</taxon>
        <taxon>Bacilli</taxon>
        <taxon>Bacillales</taxon>
        <taxon>Thermoactinomycetaceae</taxon>
        <taxon>Paenactinomyces</taxon>
    </lineage>
</organism>
<proteinExistence type="predicted"/>
<sequence>MEKKTYYVTVDIGPNAGEIREEINLNDAVYDFEIRATPEEISRLEKLFEETQENDFHTFITAHIPYETRERLQDSRREDEKIDQIYQMIYQLGTEETKRKMKQSGIIH</sequence>
<evidence type="ECO:0000313" key="1">
    <source>
        <dbReference type="EMBL" id="MBA4495997.1"/>
    </source>
</evidence>
<accession>A0A7W1WU01</accession>
<comment type="caution">
    <text evidence="1">The sequence shown here is derived from an EMBL/GenBank/DDBJ whole genome shotgun (WGS) entry which is preliminary data.</text>
</comment>